<protein>
    <submittedName>
        <fullName evidence="1">Uncharacterized protein</fullName>
    </submittedName>
</protein>
<organism evidence="1 2">
    <name type="scientific">Bacillus spizizenii</name>
    <name type="common">Bacillus subtilis subsp. spizizenii</name>
    <dbReference type="NCBI Taxonomy" id="96241"/>
    <lineage>
        <taxon>Bacteria</taxon>
        <taxon>Bacillati</taxon>
        <taxon>Bacillota</taxon>
        <taxon>Bacilli</taxon>
        <taxon>Bacillales</taxon>
        <taxon>Bacillaceae</taxon>
        <taxon>Bacillus</taxon>
    </lineage>
</organism>
<dbReference type="EMBL" id="JALAPQ010000029">
    <property type="protein sequence ID" value="MCY8458975.1"/>
    <property type="molecule type" value="Genomic_DNA"/>
</dbReference>
<accession>A0A9Q4E6K3</accession>
<comment type="caution">
    <text evidence="1">The sequence shown here is derived from an EMBL/GenBank/DDBJ whole genome shotgun (WGS) entry which is preliminary data.</text>
</comment>
<name>A0A9Q4E6K3_BACSC</name>
<proteinExistence type="predicted"/>
<gene>
    <name evidence="1" type="ORF">MOC89_19210</name>
</gene>
<evidence type="ECO:0000313" key="1">
    <source>
        <dbReference type="EMBL" id="MCY8458975.1"/>
    </source>
</evidence>
<reference evidence="1" key="1">
    <citation type="submission" date="2022-02" db="EMBL/GenBank/DDBJ databases">
        <title>Crop Bioprotection Bacillus Genome Sequencing.</title>
        <authorList>
            <person name="Dunlap C."/>
        </authorList>
    </citation>
    <scope>NUCLEOTIDE SEQUENCE</scope>
    <source>
        <strain evidence="1">WR1O2A-53</strain>
    </source>
</reference>
<dbReference type="AlphaFoldDB" id="A0A9Q4E6K3"/>
<evidence type="ECO:0000313" key="2">
    <source>
        <dbReference type="Proteomes" id="UP001078573"/>
    </source>
</evidence>
<dbReference type="Proteomes" id="UP001078573">
    <property type="component" value="Unassembled WGS sequence"/>
</dbReference>
<sequence length="123" mass="14474">MYQDEIIQRVNNAAEIENSNEMLIIRKIEESEKPMELMLNENDRISDIKIRKLVDCIVGRKIIAEKVLLIRDHFVSLHDYLDLLNSGCLFDDEYEALFATFGNFILKLVVFYEELRGEISEFL</sequence>